<dbReference type="SMART" id="SM00292">
    <property type="entry name" value="BRCT"/>
    <property type="match status" value="1"/>
</dbReference>
<comment type="catalytic activity">
    <reaction evidence="5 6">
        <text>O-phospho-L-threonyl-[protein] + H2O = L-threonyl-[protein] + phosphate</text>
        <dbReference type="Rhea" id="RHEA:47004"/>
        <dbReference type="Rhea" id="RHEA-COMP:11060"/>
        <dbReference type="Rhea" id="RHEA-COMP:11605"/>
        <dbReference type="ChEBI" id="CHEBI:15377"/>
        <dbReference type="ChEBI" id="CHEBI:30013"/>
        <dbReference type="ChEBI" id="CHEBI:43474"/>
        <dbReference type="ChEBI" id="CHEBI:61977"/>
        <dbReference type="EC" id="3.1.3.16"/>
    </reaction>
</comment>
<dbReference type="InterPro" id="IPR039189">
    <property type="entry name" value="Fcp1"/>
</dbReference>
<dbReference type="PROSITE" id="PS50172">
    <property type="entry name" value="BRCT"/>
    <property type="match status" value="1"/>
</dbReference>
<dbReference type="PANTHER" id="PTHR23081:SF36">
    <property type="entry name" value="RNA POLYMERASE II SUBUNIT A C-TERMINAL DOMAIN PHOSPHATASE"/>
    <property type="match status" value="1"/>
</dbReference>
<feature type="domain" description="FCP1 homology" evidence="9">
    <location>
        <begin position="225"/>
        <end position="416"/>
    </location>
</feature>
<comment type="catalytic activity">
    <reaction evidence="4 6">
        <text>O-phospho-L-seryl-[protein] + H2O = L-seryl-[protein] + phosphate</text>
        <dbReference type="Rhea" id="RHEA:20629"/>
        <dbReference type="Rhea" id="RHEA-COMP:9863"/>
        <dbReference type="Rhea" id="RHEA-COMP:11604"/>
        <dbReference type="ChEBI" id="CHEBI:15377"/>
        <dbReference type="ChEBI" id="CHEBI:29999"/>
        <dbReference type="ChEBI" id="CHEBI:43474"/>
        <dbReference type="ChEBI" id="CHEBI:83421"/>
        <dbReference type="EC" id="3.1.3.16"/>
    </reaction>
</comment>
<keyword evidence="11" id="KW-1185">Reference proteome</keyword>
<keyword evidence="3 6" id="KW-0539">Nucleus</keyword>
<dbReference type="OMA" id="CILAYEP"/>
<dbReference type="SUPFAM" id="SSF52113">
    <property type="entry name" value="BRCT domain"/>
    <property type="match status" value="1"/>
</dbReference>
<evidence type="ECO:0000259" key="8">
    <source>
        <dbReference type="PROSITE" id="PS50172"/>
    </source>
</evidence>
<keyword evidence="2 6" id="KW-0378">Hydrolase</keyword>
<reference evidence="11" key="1">
    <citation type="journal article" date="2013" name="Science">
        <title>Gene transfer from bacteria and archaea facilitated evolution of an extremophilic eukaryote.</title>
        <authorList>
            <person name="Schonknecht G."/>
            <person name="Chen W.H."/>
            <person name="Ternes C.M."/>
            <person name="Barbier G.G."/>
            <person name="Shrestha R.P."/>
            <person name="Stanke M."/>
            <person name="Brautigam A."/>
            <person name="Baker B.J."/>
            <person name="Banfield J.F."/>
            <person name="Garavito R.M."/>
            <person name="Carr K."/>
            <person name="Wilkerson C."/>
            <person name="Rensing S.A."/>
            <person name="Gagneul D."/>
            <person name="Dickenson N.E."/>
            <person name="Oesterhelt C."/>
            <person name="Lercher M.J."/>
            <person name="Weber A.P."/>
        </authorList>
    </citation>
    <scope>NUCLEOTIDE SEQUENCE [LARGE SCALE GENOMIC DNA]</scope>
    <source>
        <strain evidence="11">074W</strain>
    </source>
</reference>
<dbReference type="GO" id="GO:0005634">
    <property type="term" value="C:nucleus"/>
    <property type="evidence" value="ECO:0007669"/>
    <property type="project" value="UniProtKB-SubCell"/>
</dbReference>
<dbReference type="KEGG" id="gsl:Gasu_50590"/>
<dbReference type="Pfam" id="PF12738">
    <property type="entry name" value="PTCB-BRCT"/>
    <property type="match status" value="1"/>
</dbReference>
<evidence type="ECO:0000256" key="7">
    <source>
        <dbReference type="SAM" id="MobiDB-lite"/>
    </source>
</evidence>
<evidence type="ECO:0000256" key="4">
    <source>
        <dbReference type="ARBA" id="ARBA00047761"/>
    </source>
</evidence>
<evidence type="ECO:0000256" key="3">
    <source>
        <dbReference type="ARBA" id="ARBA00023242"/>
    </source>
</evidence>
<dbReference type="Pfam" id="PF03031">
    <property type="entry name" value="NIF"/>
    <property type="match status" value="1"/>
</dbReference>
<organism evidence="10 11">
    <name type="scientific">Galdieria sulphuraria</name>
    <name type="common">Red alga</name>
    <dbReference type="NCBI Taxonomy" id="130081"/>
    <lineage>
        <taxon>Eukaryota</taxon>
        <taxon>Rhodophyta</taxon>
        <taxon>Bangiophyceae</taxon>
        <taxon>Galdieriales</taxon>
        <taxon>Galdieriaceae</taxon>
        <taxon>Galdieria</taxon>
    </lineage>
</organism>
<dbReference type="CDD" id="cd07521">
    <property type="entry name" value="HAD_FCP1-like"/>
    <property type="match status" value="1"/>
</dbReference>
<dbReference type="EC" id="3.1.3.16" evidence="6"/>
<dbReference type="AlphaFoldDB" id="M2XBR6"/>
<dbReference type="RefSeq" id="XP_005703847.1">
    <property type="nucleotide sequence ID" value="XM_005703790.1"/>
</dbReference>
<dbReference type="PROSITE" id="PS50969">
    <property type="entry name" value="FCP1"/>
    <property type="match status" value="1"/>
</dbReference>
<dbReference type="InterPro" id="IPR001357">
    <property type="entry name" value="BRCT_dom"/>
</dbReference>
<dbReference type="PANTHER" id="PTHR23081">
    <property type="entry name" value="RNA POLYMERASE II CTD PHOSPHATASE"/>
    <property type="match status" value="1"/>
</dbReference>
<dbReference type="InterPro" id="IPR004274">
    <property type="entry name" value="FCP1_dom"/>
</dbReference>
<comment type="function">
    <text evidence="6">This promotes the activity of RNA polymerase II.</text>
</comment>
<name>M2XBR6_GALSU</name>
<evidence type="ECO:0000256" key="5">
    <source>
        <dbReference type="ARBA" id="ARBA00048336"/>
    </source>
</evidence>
<evidence type="ECO:0000256" key="2">
    <source>
        <dbReference type="ARBA" id="ARBA00022801"/>
    </source>
</evidence>
<dbReference type="EMBL" id="KB454533">
    <property type="protein sequence ID" value="EME27327.1"/>
    <property type="molecule type" value="Genomic_DNA"/>
</dbReference>
<proteinExistence type="predicted"/>
<gene>
    <name evidence="10" type="ORF">Gasu_50590</name>
</gene>
<feature type="region of interest" description="Disordered" evidence="7">
    <location>
        <begin position="642"/>
        <end position="700"/>
    </location>
</feature>
<dbReference type="InterPro" id="IPR011947">
    <property type="entry name" value="FCP1_euk"/>
</dbReference>
<dbReference type="GeneID" id="17086245"/>
<dbReference type="NCBIfam" id="TIGR02250">
    <property type="entry name" value="FCP1_euk"/>
    <property type="match status" value="1"/>
</dbReference>
<dbReference type="eggNOG" id="KOG0323">
    <property type="taxonomic scope" value="Eukaryota"/>
</dbReference>
<feature type="domain" description="BRCT" evidence="8">
    <location>
        <begin position="516"/>
        <end position="612"/>
    </location>
</feature>
<dbReference type="GO" id="GO:0008420">
    <property type="term" value="F:RNA polymerase II CTD heptapeptide repeat phosphatase activity"/>
    <property type="evidence" value="ECO:0007669"/>
    <property type="project" value="UniProtKB-UniRule"/>
</dbReference>
<dbReference type="Gene3D" id="1.10.287.10">
    <property type="entry name" value="S15/NS1, RNA-binding"/>
    <property type="match status" value="1"/>
</dbReference>
<dbReference type="Gramene" id="EME27327">
    <property type="protein sequence ID" value="EME27327"/>
    <property type="gene ID" value="Gasu_50590"/>
</dbReference>
<sequence>MGLCSCLFPITRRHCSSGDKYLLESWLVKTGDQVRPLQVLAVVQGPLEEAKAWKDDREPQSRTEPLCIQTEKKETMELVNLASSNLDFSVILKEYLPSGKDRTSTTAGGQQNTNYWGLRLSEKVTGKVDALVVNQNHVIQPQQMVLSVDVCDHKVQFNGNCALCGIEMDIYSASPILESPREFSTRTDWTLSNKHHLNPAYTHPQLRVSRNELELVEGENTRRLLRRKKLSLVLDLDNTLIHATLVSHFPQEWYQYKQEIYQQATEKALECSAPLMEDIHELDLDGSISLVKLRPNVRRFLEKIHQRYELHIYTMGSRSYADAIATLLDPSGNLFQRRIVSRDDFVEGMMNRKSLRRIFPCDDSMVIIVDDREDVWMDHNQGEMVPNLIRAKPYLFFVQDVHENMNNHLVWDSTTTSIHPSSESHKESFANISTCMLTCLNWKENLESGCYFPYLPWVQKTVESDENYLGRLEQLLIQIHESFFKEMEQCHNVSQTDDSNHVKLPLRDVKLILAEMRHRVLRNCYLSFTGIFRLEESPEVSTVWRLAEEFGAICNKQVTSQTTHLIVDSQRGLHTGKTKYALRRGDIFLVTLEWLETSMQYYIRASELQFALFSTSLSHSYGNDLEEYRKVIEKRHEQFVQNGLCPQKSPSKPSVKRRKMEYSSSEEDNTSTWIDSSSQNNQTKYHQSDDKTSPYHKEQDDHLELEWTASYLASELERELMNDPLCLSGGGESS</sequence>
<accession>M2XBR6</accession>
<dbReference type="InterPro" id="IPR036420">
    <property type="entry name" value="BRCT_dom_sf"/>
</dbReference>
<dbReference type="STRING" id="130081.M2XBR6"/>
<protein>
    <recommendedName>
        <fullName evidence="6">RNA polymerase II subunit A C-terminal domain phosphatase</fullName>
        <ecNumber evidence="6">3.1.3.16</ecNumber>
    </recommendedName>
</protein>
<feature type="compositionally biased region" description="Polar residues" evidence="7">
    <location>
        <begin position="670"/>
        <end position="685"/>
    </location>
</feature>
<comment type="subcellular location">
    <subcellularLocation>
        <location evidence="1 6">Nucleus</location>
    </subcellularLocation>
</comment>
<dbReference type="OrthoDB" id="5943at2759"/>
<evidence type="ECO:0000259" key="9">
    <source>
        <dbReference type="PROSITE" id="PS50969"/>
    </source>
</evidence>
<dbReference type="Gene3D" id="3.40.50.10190">
    <property type="entry name" value="BRCT domain"/>
    <property type="match status" value="1"/>
</dbReference>
<dbReference type="Gene3D" id="3.40.50.1000">
    <property type="entry name" value="HAD superfamily/HAD-like"/>
    <property type="match status" value="1"/>
</dbReference>
<dbReference type="InterPro" id="IPR036412">
    <property type="entry name" value="HAD-like_sf"/>
</dbReference>
<dbReference type="Proteomes" id="UP000030680">
    <property type="component" value="Unassembled WGS sequence"/>
</dbReference>
<dbReference type="SMART" id="SM00577">
    <property type="entry name" value="CPDc"/>
    <property type="match status" value="1"/>
</dbReference>
<dbReference type="SUPFAM" id="SSF56784">
    <property type="entry name" value="HAD-like"/>
    <property type="match status" value="1"/>
</dbReference>
<dbReference type="CDD" id="cd17729">
    <property type="entry name" value="BRCT_CTDP1"/>
    <property type="match status" value="1"/>
</dbReference>
<evidence type="ECO:0000313" key="10">
    <source>
        <dbReference type="EMBL" id="EME27327.1"/>
    </source>
</evidence>
<dbReference type="InterPro" id="IPR023214">
    <property type="entry name" value="HAD_sf"/>
</dbReference>
<evidence type="ECO:0000313" key="11">
    <source>
        <dbReference type="Proteomes" id="UP000030680"/>
    </source>
</evidence>
<evidence type="ECO:0000256" key="6">
    <source>
        <dbReference type="RuleBase" id="RU366066"/>
    </source>
</evidence>
<feature type="compositionally biased region" description="Basic and acidic residues" evidence="7">
    <location>
        <begin position="686"/>
        <end position="700"/>
    </location>
</feature>
<evidence type="ECO:0000256" key="1">
    <source>
        <dbReference type="ARBA" id="ARBA00004123"/>
    </source>
</evidence>